<accession>A0A377J4T7</accession>
<dbReference type="SUPFAM" id="SSF53067">
    <property type="entry name" value="Actin-like ATPase domain"/>
    <property type="match status" value="1"/>
</dbReference>
<protein>
    <submittedName>
        <fullName evidence="1">Putative molecular chaperone</fullName>
    </submittedName>
</protein>
<dbReference type="InterPro" id="IPR043129">
    <property type="entry name" value="ATPase_NBD"/>
</dbReference>
<proteinExistence type="predicted"/>
<evidence type="ECO:0000313" key="1">
    <source>
        <dbReference type="EMBL" id="STO97274.1"/>
    </source>
</evidence>
<organism evidence="1 2">
    <name type="scientific">Helicobacter canis</name>
    <dbReference type="NCBI Taxonomy" id="29419"/>
    <lineage>
        <taxon>Bacteria</taxon>
        <taxon>Pseudomonadati</taxon>
        <taxon>Campylobacterota</taxon>
        <taxon>Epsilonproteobacteria</taxon>
        <taxon>Campylobacterales</taxon>
        <taxon>Helicobacteraceae</taxon>
        <taxon>Helicobacter</taxon>
    </lineage>
</organism>
<dbReference type="AlphaFoldDB" id="A0A377J4T7"/>
<dbReference type="Proteomes" id="UP000254841">
    <property type="component" value="Unassembled WGS sequence"/>
</dbReference>
<sequence length="178" mass="20173">MHAYNLLVVCINSPLHYALYDDDRLLESFHIDEKPSRALPLMYQHLQESSVRVGGIYYASGPGNLSALKLTHIFLQSWAIVESIPLYATDSFSLCLDSHIPAFGKKYFTLQNCSQIPYILESTFEPNTKATNLAIAQAHITHTLCLTPRERQPFLAPQILPKQRFCLPCEPLYILPPL</sequence>
<evidence type="ECO:0000313" key="2">
    <source>
        <dbReference type="Proteomes" id="UP000254841"/>
    </source>
</evidence>
<dbReference type="RefSeq" id="WP_115011523.1">
    <property type="nucleotide sequence ID" value="NZ_UGHV01000001.1"/>
</dbReference>
<reference evidence="1 2" key="1">
    <citation type="submission" date="2018-06" db="EMBL/GenBank/DDBJ databases">
        <authorList>
            <consortium name="Pathogen Informatics"/>
            <person name="Doyle S."/>
        </authorList>
    </citation>
    <scope>NUCLEOTIDE SEQUENCE [LARGE SCALE GENOMIC DNA]</scope>
    <source>
        <strain evidence="1 2">NCTC12410</strain>
    </source>
</reference>
<gene>
    <name evidence="1" type="ORF">NCTC12410_01099</name>
</gene>
<dbReference type="OrthoDB" id="5339448at2"/>
<name>A0A377J4T7_9HELI</name>
<dbReference type="EMBL" id="UGHV01000001">
    <property type="protein sequence ID" value="STO97274.1"/>
    <property type="molecule type" value="Genomic_DNA"/>
</dbReference>